<comment type="similarity">
    <text evidence="10">Belongs to the RecC family.</text>
</comment>
<dbReference type="GO" id="GO:0003678">
    <property type="term" value="F:DNA helicase activity"/>
    <property type="evidence" value="ECO:0007669"/>
    <property type="project" value="UniProtKB-UniRule"/>
</dbReference>
<dbReference type="GO" id="GO:0009338">
    <property type="term" value="C:exodeoxyribonuclease V complex"/>
    <property type="evidence" value="ECO:0007669"/>
    <property type="project" value="InterPro"/>
</dbReference>
<dbReference type="Gene3D" id="3.40.50.300">
    <property type="entry name" value="P-loop containing nucleotide triphosphate hydrolases"/>
    <property type="match status" value="1"/>
</dbReference>
<keyword evidence="1 10" id="KW-0540">Nuclease</keyword>
<evidence type="ECO:0000256" key="6">
    <source>
        <dbReference type="ARBA" id="ARBA00022839"/>
    </source>
</evidence>
<dbReference type="Pfam" id="PF04257">
    <property type="entry name" value="Exonuc_V_gamma"/>
    <property type="match status" value="1"/>
</dbReference>
<dbReference type="HAMAP" id="MF_01486">
    <property type="entry name" value="RecC"/>
    <property type="match status" value="1"/>
</dbReference>
<evidence type="ECO:0000256" key="8">
    <source>
        <dbReference type="ARBA" id="ARBA00023125"/>
    </source>
</evidence>
<dbReference type="Gene3D" id="3.40.50.10930">
    <property type="match status" value="1"/>
</dbReference>
<dbReference type="SUPFAM" id="SSF52980">
    <property type="entry name" value="Restriction endonuclease-like"/>
    <property type="match status" value="1"/>
</dbReference>
<evidence type="ECO:0000256" key="3">
    <source>
        <dbReference type="ARBA" id="ARBA00022763"/>
    </source>
</evidence>
<dbReference type="GO" id="GO:0005524">
    <property type="term" value="F:ATP binding"/>
    <property type="evidence" value="ECO:0007669"/>
    <property type="project" value="UniProtKB-UniRule"/>
</dbReference>
<evidence type="ECO:0000256" key="9">
    <source>
        <dbReference type="ARBA" id="ARBA00023204"/>
    </source>
</evidence>
<keyword evidence="5 10" id="KW-0347">Helicase</keyword>
<evidence type="ECO:0000256" key="4">
    <source>
        <dbReference type="ARBA" id="ARBA00022801"/>
    </source>
</evidence>
<keyword evidence="9 10" id="KW-0234">DNA repair</keyword>
<reference evidence="13" key="1">
    <citation type="submission" date="2016-03" db="EMBL/GenBank/DDBJ databases">
        <authorList>
            <person name="Heylen K."/>
            <person name="De Vos P."/>
            <person name="Vekeman B."/>
        </authorList>
    </citation>
    <scope>NUCLEOTIDE SEQUENCE [LARGE SCALE GENOMIC DNA]</scope>
    <source>
        <strain evidence="13">R-45383</strain>
    </source>
</reference>
<organism evidence="12 13">
    <name type="scientific">Methylomonas koyamae</name>
    <dbReference type="NCBI Taxonomy" id="702114"/>
    <lineage>
        <taxon>Bacteria</taxon>
        <taxon>Pseudomonadati</taxon>
        <taxon>Pseudomonadota</taxon>
        <taxon>Gammaproteobacteria</taxon>
        <taxon>Methylococcales</taxon>
        <taxon>Methylococcaceae</taxon>
        <taxon>Methylomonas</taxon>
    </lineage>
</organism>
<dbReference type="EMBL" id="LUUK01000221">
    <property type="protein sequence ID" value="OAI12194.1"/>
    <property type="molecule type" value="Genomic_DNA"/>
</dbReference>
<dbReference type="InterPro" id="IPR013986">
    <property type="entry name" value="DExx_box_DNA_helicase_dom_sf"/>
</dbReference>
<dbReference type="Proteomes" id="UP000077628">
    <property type="component" value="Unassembled WGS sequence"/>
</dbReference>
<dbReference type="InterPro" id="IPR027417">
    <property type="entry name" value="P-loop_NTPase"/>
</dbReference>
<dbReference type="SUPFAM" id="SSF52540">
    <property type="entry name" value="P-loop containing nucleoside triphosphate hydrolases"/>
    <property type="match status" value="2"/>
</dbReference>
<evidence type="ECO:0000256" key="10">
    <source>
        <dbReference type="HAMAP-Rule" id="MF_01486"/>
    </source>
</evidence>
<protein>
    <recommendedName>
        <fullName evidence="10">RecBCD enzyme subunit RecC</fullName>
    </recommendedName>
    <alternativeName>
        <fullName evidence="10">Exonuclease V subunit RecC</fullName>
        <shortName evidence="10">ExoV subunit RecC</shortName>
    </alternativeName>
    <alternativeName>
        <fullName evidence="10">Helicase/nuclease RecBCD subunit RecC</fullName>
    </alternativeName>
</protein>
<comment type="subunit">
    <text evidence="10">Heterotrimer of RecB, RecC and RecD. All subunits contribute to DNA-binding.</text>
</comment>
<dbReference type="PANTHER" id="PTHR30591">
    <property type="entry name" value="RECBCD ENZYME SUBUNIT RECC"/>
    <property type="match status" value="1"/>
</dbReference>
<evidence type="ECO:0000256" key="1">
    <source>
        <dbReference type="ARBA" id="ARBA00022722"/>
    </source>
</evidence>
<dbReference type="Pfam" id="PF17946">
    <property type="entry name" value="RecC_C"/>
    <property type="match status" value="1"/>
</dbReference>
<evidence type="ECO:0000256" key="5">
    <source>
        <dbReference type="ARBA" id="ARBA00022806"/>
    </source>
</evidence>
<keyword evidence="7 10" id="KW-0067">ATP-binding</keyword>
<keyword evidence="4 10" id="KW-0378">Hydrolase</keyword>
<proteinExistence type="inferred from homology"/>
<name>A0A177N3G0_9GAMM</name>
<dbReference type="PANTHER" id="PTHR30591:SF1">
    <property type="entry name" value="RECBCD ENZYME SUBUNIT RECC"/>
    <property type="match status" value="1"/>
</dbReference>
<dbReference type="InterPro" id="IPR006697">
    <property type="entry name" value="RecC"/>
</dbReference>
<dbReference type="NCBIfam" id="TIGR01450">
    <property type="entry name" value="recC"/>
    <property type="match status" value="1"/>
</dbReference>
<dbReference type="RefSeq" id="WP_064031465.1">
    <property type="nucleotide sequence ID" value="NZ_LUUK01000221.1"/>
</dbReference>
<dbReference type="GO" id="GO:0003677">
    <property type="term" value="F:DNA binding"/>
    <property type="evidence" value="ECO:0007669"/>
    <property type="project" value="UniProtKB-UniRule"/>
</dbReference>
<evidence type="ECO:0000259" key="11">
    <source>
        <dbReference type="Pfam" id="PF17946"/>
    </source>
</evidence>
<evidence type="ECO:0000256" key="2">
    <source>
        <dbReference type="ARBA" id="ARBA00022741"/>
    </source>
</evidence>
<dbReference type="AlphaFoldDB" id="A0A177N3G0"/>
<keyword evidence="3 10" id="KW-0227">DNA damage</keyword>
<comment type="function">
    <text evidence="10">A helicase/nuclease that prepares dsDNA breaks (DSB) for recombinational DNA repair. Binds to DSBs and unwinds DNA via a highly rapid and processive ATP-dependent bidirectional helicase activity. Unwinds dsDNA until it encounters a Chi (crossover hotspot instigator) sequence from the 3' direction. Cuts ssDNA a few nucleotides 3' to the Chi site. The properties and activities of the enzyme are changed at Chi. The Chi-altered holoenzyme produces a long 3'-ssDNA overhang and facilitates RecA-binding to the ssDNA for homologous DNA recombination and repair. Holoenzyme degrades any linearized DNA that is unable to undergo homologous recombination. In the holoenzyme this subunit recognizes the wild-type Chi sequence, and when added to isolated RecB increases its ATP-dependent helicase processivity.</text>
</comment>
<dbReference type="GO" id="GO:0000724">
    <property type="term" value="P:double-strand break repair via homologous recombination"/>
    <property type="evidence" value="ECO:0007669"/>
    <property type="project" value="UniProtKB-UniRule"/>
</dbReference>
<dbReference type="PIRSF" id="PIRSF000980">
    <property type="entry name" value="RecC"/>
    <property type="match status" value="1"/>
</dbReference>
<keyword evidence="8 10" id="KW-0238">DNA-binding</keyword>
<keyword evidence="6 10" id="KW-0269">Exonuclease</keyword>
<gene>
    <name evidence="10" type="primary">recC</name>
    <name evidence="12" type="ORF">A1355_14585</name>
</gene>
<evidence type="ECO:0000313" key="13">
    <source>
        <dbReference type="Proteomes" id="UP000077628"/>
    </source>
</evidence>
<comment type="miscellaneous">
    <text evidence="10">In the RecBCD complex, RecB has a slow 3'-5' helicase, an exonuclease activity and loads RecA onto ssDNA, RecD has a fast 5'-3' helicase activity, while RecC stimulates the ATPase and processivity of the RecB helicase and contributes to recognition of the Chi site.</text>
</comment>
<dbReference type="STRING" id="702114.A1355_14585"/>
<evidence type="ECO:0000313" key="12">
    <source>
        <dbReference type="EMBL" id="OAI12194.1"/>
    </source>
</evidence>
<dbReference type="InterPro" id="IPR041500">
    <property type="entry name" value="RecC_C"/>
</dbReference>
<dbReference type="Gene3D" id="1.10.10.160">
    <property type="match status" value="1"/>
</dbReference>
<dbReference type="InterPro" id="IPR011335">
    <property type="entry name" value="Restrct_endonuc-II-like"/>
</dbReference>
<feature type="domain" description="RecC C-terminal" evidence="11">
    <location>
        <begin position="758"/>
        <end position="968"/>
    </location>
</feature>
<keyword evidence="2 10" id="KW-0547">Nucleotide-binding</keyword>
<keyword evidence="13" id="KW-1185">Reference proteome</keyword>
<dbReference type="Gene3D" id="1.10.10.990">
    <property type="match status" value="1"/>
</dbReference>
<accession>A0A177N3G0</accession>
<sequence>MFVLHSSNKTENLLEHLATVIGAAPLASPFAPEIFLIQSQGMERWLSQQLAERFQVWGHFRYLFPAKFFGELAARLHEQLPDADFDRQRLLWRFEALLRDLDDEVYQAPRQYLAGDNVDLKRYQLALQLARLFDQYQMLRPDLLSAWQSRQTLYDNDNERWQAALWRRLSAAGGKHRGQHWLETIAKLNTAPPGTWQHDLPERVSVFGVNSLPPLLLNYLQALSRHCDVHLYLLNPVQGYWADLPGKRLLAQLQEFDGHPLLVRLGQQGREFQQMLLEQVEFAFEPSSFESADTAGLLGRLQNDILANAGAAGPRATDASLSIHACHSRLREVQVLKNLLLDALESDADLALRDIVVMAPDIQLYAPFISAVFDDIQHAVADRSLKISNAALDAFVRFLALSQSRLGWQAVLDLLEQPLVAAGFELDGNDLELIRHWLLDTRVRWGRSAEAKRSQGLPAIAQNTWEASMERLFVGYAAADADFIDGILPYPDIEGASAAALGGLADFLKLLFRAGDELAAAKSLAEWCKTLDFYAGRLLAGADPADRQPLQDLLAELAELADIHDQPVALSVVVAWLSGRLDETKSGNGFLRGQLTFCSMLPMRSIPCQIIALLGMNDGEFPKLDRQPTFDLLAEHPRLGDRSRRADDRNQFLEILLSARRRLILTYVGQSQRDNSEIPPSPIVSELLDVLRDHYGLADPVIRHPLHAFSPRYFNGAEPTLFSYAGHDCATAAQLRGERRPTEAWWRGELEAEPLAIVEIVELLNFFQHPQRYFLRRQLDVRLPVLIADAEEREPFAVDGLDDYQIAQDWVAAELAGRPFSLAKLQARGLWPAAGPGELAWRRREPGVAEFAERIRALALGAALPAEHLELSVGDLRLVGKLGNLYENGGLLYRYSKLKGRDLLAAWLHHLLINRRQPQSTCLLAADAELHFSPDLADPAQLPYWLGLFEQGRRRPDAFFSEAALAYLPHDEPERARKAALDQIVNAVALGYEPEIAQLLAYRDLDSLIDPDFETACRDWLQPIWRAAHGA</sequence>
<dbReference type="GO" id="GO:0008854">
    <property type="term" value="F:exodeoxyribonuclease V activity"/>
    <property type="evidence" value="ECO:0007669"/>
    <property type="project" value="InterPro"/>
</dbReference>
<dbReference type="Gene3D" id="1.10.486.10">
    <property type="entry name" value="PCRA, domain 4"/>
    <property type="match status" value="1"/>
</dbReference>
<evidence type="ECO:0000256" key="7">
    <source>
        <dbReference type="ARBA" id="ARBA00022840"/>
    </source>
</evidence>
<dbReference type="OrthoDB" id="9762834at2"/>
<comment type="caution">
    <text evidence="12">The sequence shown here is derived from an EMBL/GenBank/DDBJ whole genome shotgun (WGS) entry which is preliminary data.</text>
</comment>